<comment type="caution">
    <text evidence="2">The sequence shown here is derived from an EMBL/GenBank/DDBJ whole genome shotgun (WGS) entry which is preliminary data.</text>
</comment>
<reference evidence="2 3" key="1">
    <citation type="journal article" date="2024" name="J Genomics">
        <title>Draft genome sequencing and assembly of Favolaschia claudopus CIRM-BRFM 2984 isolated from oak limbs.</title>
        <authorList>
            <person name="Navarro D."/>
            <person name="Drula E."/>
            <person name="Chaduli D."/>
            <person name="Cazenave R."/>
            <person name="Ahrendt S."/>
            <person name="Wang J."/>
            <person name="Lipzen A."/>
            <person name="Daum C."/>
            <person name="Barry K."/>
            <person name="Grigoriev I.V."/>
            <person name="Favel A."/>
            <person name="Rosso M.N."/>
            <person name="Martin F."/>
        </authorList>
    </citation>
    <scope>NUCLEOTIDE SEQUENCE [LARGE SCALE GENOMIC DNA]</scope>
    <source>
        <strain evidence="2 3">CIRM-BRFM 2984</strain>
    </source>
</reference>
<feature type="region of interest" description="Disordered" evidence="1">
    <location>
        <begin position="183"/>
        <end position="202"/>
    </location>
</feature>
<organism evidence="2 3">
    <name type="scientific">Favolaschia claudopus</name>
    <dbReference type="NCBI Taxonomy" id="2862362"/>
    <lineage>
        <taxon>Eukaryota</taxon>
        <taxon>Fungi</taxon>
        <taxon>Dikarya</taxon>
        <taxon>Basidiomycota</taxon>
        <taxon>Agaricomycotina</taxon>
        <taxon>Agaricomycetes</taxon>
        <taxon>Agaricomycetidae</taxon>
        <taxon>Agaricales</taxon>
        <taxon>Marasmiineae</taxon>
        <taxon>Mycenaceae</taxon>
        <taxon>Favolaschia</taxon>
    </lineage>
</organism>
<proteinExistence type="predicted"/>
<evidence type="ECO:0000313" key="3">
    <source>
        <dbReference type="Proteomes" id="UP001362999"/>
    </source>
</evidence>
<gene>
    <name evidence="2" type="ORF">R3P38DRAFT_1191164</name>
</gene>
<dbReference type="EMBL" id="JAWWNJ010000004">
    <property type="protein sequence ID" value="KAK7057994.1"/>
    <property type="molecule type" value="Genomic_DNA"/>
</dbReference>
<evidence type="ECO:0000313" key="2">
    <source>
        <dbReference type="EMBL" id="KAK7057994.1"/>
    </source>
</evidence>
<dbReference type="AlphaFoldDB" id="A0AAW0DZ08"/>
<keyword evidence="3" id="KW-1185">Reference proteome</keyword>
<feature type="compositionally biased region" description="Polar residues" evidence="1">
    <location>
        <begin position="190"/>
        <end position="202"/>
    </location>
</feature>
<name>A0AAW0DZ08_9AGAR</name>
<dbReference type="Proteomes" id="UP001362999">
    <property type="component" value="Unassembled WGS sequence"/>
</dbReference>
<sequence>MSNDEHWQWLVESFSVLAVTPTKYIPFCRSMSFAEAALTLLVVPLLTSMTNPKSSPTFLMRHRCLSTKQFSFAARVQEADPGRIRRCISRSAANPDFPFKITLEAPSPSPSHTPRLSPLPYTANGPLHRVFSCDEFPTHRPSFKTHTLTGHAPFPSTPQSRLRFRALVVGGLHLFESEIRFRSIPGGSGSNEQQCTQLLSPL</sequence>
<evidence type="ECO:0000256" key="1">
    <source>
        <dbReference type="SAM" id="MobiDB-lite"/>
    </source>
</evidence>
<protein>
    <submittedName>
        <fullName evidence="2">Uncharacterized protein</fullName>
    </submittedName>
</protein>
<accession>A0AAW0DZ08</accession>